<organism evidence="1">
    <name type="scientific">Cyprideis torosa</name>
    <dbReference type="NCBI Taxonomy" id="163714"/>
    <lineage>
        <taxon>Eukaryota</taxon>
        <taxon>Metazoa</taxon>
        <taxon>Ecdysozoa</taxon>
        <taxon>Arthropoda</taxon>
        <taxon>Crustacea</taxon>
        <taxon>Oligostraca</taxon>
        <taxon>Ostracoda</taxon>
        <taxon>Podocopa</taxon>
        <taxon>Podocopida</taxon>
        <taxon>Cytherocopina</taxon>
        <taxon>Cytheroidea</taxon>
        <taxon>Cytherideidae</taxon>
        <taxon>Cyprideis</taxon>
    </lineage>
</organism>
<proteinExistence type="predicted"/>
<protein>
    <submittedName>
        <fullName evidence="1">Uncharacterized protein</fullName>
    </submittedName>
</protein>
<evidence type="ECO:0000313" key="1">
    <source>
        <dbReference type="EMBL" id="CAD7232374.1"/>
    </source>
</evidence>
<gene>
    <name evidence="1" type="ORF">CTOB1V02_LOCUS10210</name>
</gene>
<accession>A0A7R8WPI8</accession>
<dbReference type="EMBL" id="OB664587">
    <property type="protein sequence ID" value="CAD7232374.1"/>
    <property type="molecule type" value="Genomic_DNA"/>
</dbReference>
<reference evidence="1" key="1">
    <citation type="submission" date="2020-11" db="EMBL/GenBank/DDBJ databases">
        <authorList>
            <person name="Tran Van P."/>
        </authorList>
    </citation>
    <scope>NUCLEOTIDE SEQUENCE</scope>
</reference>
<sequence length="97" mass="10364">MAISFYIQGTKLMVAAYHVFHAHGSTRYEALHGETPISWLGEVLDILTDALHEGLIVACIVAYTWGRAKGPVIGVRRRGPVPSQGMGRAWSGGGSSA</sequence>
<name>A0A7R8WPI8_9CRUS</name>
<dbReference type="AlphaFoldDB" id="A0A7R8WPI8"/>
<dbReference type="OrthoDB" id="66510at2759"/>